<accession>A0A7J8Y435</accession>
<dbReference type="EMBL" id="JABFAA010000010">
    <property type="protein sequence ID" value="MBA0694351.1"/>
    <property type="molecule type" value="Genomic_DNA"/>
</dbReference>
<gene>
    <name evidence="1" type="ORF">Goari_004661</name>
</gene>
<proteinExistence type="predicted"/>
<evidence type="ECO:0000313" key="1">
    <source>
        <dbReference type="EMBL" id="MBA0694351.1"/>
    </source>
</evidence>
<protein>
    <submittedName>
        <fullName evidence="1">Uncharacterized protein</fullName>
    </submittedName>
</protein>
<organism evidence="1 2">
    <name type="scientific">Gossypium aridum</name>
    <name type="common">American cotton</name>
    <name type="synonym">Erioxylum aridum</name>
    <dbReference type="NCBI Taxonomy" id="34290"/>
    <lineage>
        <taxon>Eukaryota</taxon>
        <taxon>Viridiplantae</taxon>
        <taxon>Streptophyta</taxon>
        <taxon>Embryophyta</taxon>
        <taxon>Tracheophyta</taxon>
        <taxon>Spermatophyta</taxon>
        <taxon>Magnoliopsida</taxon>
        <taxon>eudicotyledons</taxon>
        <taxon>Gunneridae</taxon>
        <taxon>Pentapetalae</taxon>
        <taxon>rosids</taxon>
        <taxon>malvids</taxon>
        <taxon>Malvales</taxon>
        <taxon>Malvaceae</taxon>
        <taxon>Malvoideae</taxon>
        <taxon>Gossypium</taxon>
    </lineage>
</organism>
<dbReference type="Proteomes" id="UP000593577">
    <property type="component" value="Unassembled WGS sequence"/>
</dbReference>
<reference evidence="1 2" key="1">
    <citation type="journal article" date="2019" name="Genome Biol. Evol.">
        <title>Insights into the evolution of the New World diploid cottons (Gossypium, subgenus Houzingenia) based on genome sequencing.</title>
        <authorList>
            <person name="Grover C.E."/>
            <person name="Arick M.A. 2nd"/>
            <person name="Thrash A."/>
            <person name="Conover J.L."/>
            <person name="Sanders W.S."/>
            <person name="Peterson D.G."/>
            <person name="Frelichowski J.E."/>
            <person name="Scheffler J.A."/>
            <person name="Scheffler B.E."/>
            <person name="Wendel J.F."/>
        </authorList>
    </citation>
    <scope>NUCLEOTIDE SEQUENCE [LARGE SCALE GENOMIC DNA]</scope>
    <source>
        <strain evidence="1">185</strain>
        <tissue evidence="1">Leaf</tissue>
    </source>
</reference>
<comment type="caution">
    <text evidence="1">The sequence shown here is derived from an EMBL/GenBank/DDBJ whole genome shotgun (WGS) entry which is preliminary data.</text>
</comment>
<keyword evidence="2" id="KW-1185">Reference proteome</keyword>
<evidence type="ECO:0000313" key="2">
    <source>
        <dbReference type="Proteomes" id="UP000593577"/>
    </source>
</evidence>
<dbReference type="AlphaFoldDB" id="A0A7J8Y435"/>
<sequence length="87" mass="9498">MRHLIPTSDPRDVVDGACGYEDLVECIPGTSIIVTSINFVLSIMGSKMRAMSVVILSTYTLCVPLKLLRRLPFGKLAIYVCPASKVI</sequence>
<name>A0A7J8Y435_GOSAI</name>